<reference evidence="1" key="1">
    <citation type="journal article" date="2014" name="Front. Microbiol.">
        <title>High frequency of phylogenetically diverse reductive dehalogenase-homologous genes in deep subseafloor sedimentary metagenomes.</title>
        <authorList>
            <person name="Kawai M."/>
            <person name="Futagami T."/>
            <person name="Toyoda A."/>
            <person name="Takaki Y."/>
            <person name="Nishi S."/>
            <person name="Hori S."/>
            <person name="Arai W."/>
            <person name="Tsubouchi T."/>
            <person name="Morono Y."/>
            <person name="Uchiyama I."/>
            <person name="Ito T."/>
            <person name="Fujiyama A."/>
            <person name="Inagaki F."/>
            <person name="Takami H."/>
        </authorList>
    </citation>
    <scope>NUCLEOTIDE SEQUENCE</scope>
    <source>
        <strain evidence="1">Expedition CK06-06</strain>
    </source>
</reference>
<dbReference type="EMBL" id="BARS01053416">
    <property type="protein sequence ID" value="GAG51354.1"/>
    <property type="molecule type" value="Genomic_DNA"/>
</dbReference>
<accession>X0Y608</accession>
<organism evidence="1">
    <name type="scientific">marine sediment metagenome</name>
    <dbReference type="NCBI Taxonomy" id="412755"/>
    <lineage>
        <taxon>unclassified sequences</taxon>
        <taxon>metagenomes</taxon>
        <taxon>ecological metagenomes</taxon>
    </lineage>
</organism>
<dbReference type="SUPFAM" id="SSF53649">
    <property type="entry name" value="Alkaline phosphatase-like"/>
    <property type="match status" value="1"/>
</dbReference>
<name>X0Y608_9ZZZZ</name>
<dbReference type="InterPro" id="IPR017850">
    <property type="entry name" value="Alkaline_phosphatase_core_sf"/>
</dbReference>
<sequence>AILMLPRGQKASRWVDTVVENIDIMPTFAELAGVPAPDYWEGQSIVSCFAPEVEAAAQTDTMAGEPQIAFSQFSDERRYLWASAISGGWQVIFREPRQQKESSDEESKQKKKIMLFHLAEDPLAQHNLYGQGLDNELELVTLLDKTLQRLEATAHLFRGEEEEIDQQLLEMLRSLGYIR</sequence>
<comment type="caution">
    <text evidence="1">The sequence shown here is derived from an EMBL/GenBank/DDBJ whole genome shotgun (WGS) entry which is preliminary data.</text>
</comment>
<evidence type="ECO:0000313" key="1">
    <source>
        <dbReference type="EMBL" id="GAG51354.1"/>
    </source>
</evidence>
<proteinExistence type="predicted"/>
<evidence type="ECO:0008006" key="2">
    <source>
        <dbReference type="Google" id="ProtNLM"/>
    </source>
</evidence>
<dbReference type="Gene3D" id="3.40.720.10">
    <property type="entry name" value="Alkaline Phosphatase, subunit A"/>
    <property type="match status" value="1"/>
</dbReference>
<protein>
    <recommendedName>
        <fullName evidence="2">Sulfatase N-terminal domain-containing protein</fullName>
    </recommendedName>
</protein>
<gene>
    <name evidence="1" type="ORF">S01H1_79262</name>
</gene>
<feature type="non-terminal residue" evidence="1">
    <location>
        <position position="1"/>
    </location>
</feature>
<dbReference type="AlphaFoldDB" id="X0Y608"/>